<protein>
    <recommendedName>
        <fullName evidence="5">Lipoprotein</fullName>
    </recommendedName>
</protein>
<name>A0ABP8UIM0_9ACTN</name>
<evidence type="ECO:0000256" key="2">
    <source>
        <dbReference type="SAM" id="SignalP"/>
    </source>
</evidence>
<organism evidence="3 4">
    <name type="scientific">Actinoallomurus vinaceus</name>
    <dbReference type="NCBI Taxonomy" id="1080074"/>
    <lineage>
        <taxon>Bacteria</taxon>
        <taxon>Bacillati</taxon>
        <taxon>Actinomycetota</taxon>
        <taxon>Actinomycetes</taxon>
        <taxon>Streptosporangiales</taxon>
        <taxon>Thermomonosporaceae</taxon>
        <taxon>Actinoallomurus</taxon>
    </lineage>
</organism>
<dbReference type="RefSeq" id="WP_345434527.1">
    <property type="nucleotide sequence ID" value="NZ_BAABHK010000009.1"/>
</dbReference>
<dbReference type="PROSITE" id="PS51257">
    <property type="entry name" value="PROKAR_LIPOPROTEIN"/>
    <property type="match status" value="1"/>
</dbReference>
<feature type="signal peptide" evidence="2">
    <location>
        <begin position="1"/>
        <end position="23"/>
    </location>
</feature>
<reference evidence="4" key="1">
    <citation type="journal article" date="2019" name="Int. J. Syst. Evol. Microbiol.">
        <title>The Global Catalogue of Microorganisms (GCM) 10K type strain sequencing project: providing services to taxonomists for standard genome sequencing and annotation.</title>
        <authorList>
            <consortium name="The Broad Institute Genomics Platform"/>
            <consortium name="The Broad Institute Genome Sequencing Center for Infectious Disease"/>
            <person name="Wu L."/>
            <person name="Ma J."/>
        </authorList>
    </citation>
    <scope>NUCLEOTIDE SEQUENCE [LARGE SCALE GENOMIC DNA]</scope>
    <source>
        <strain evidence="4">JCM 17939</strain>
    </source>
</reference>
<feature type="compositionally biased region" description="Low complexity" evidence="1">
    <location>
        <begin position="35"/>
        <end position="63"/>
    </location>
</feature>
<feature type="chain" id="PRO_5045707605" description="Lipoprotein" evidence="2">
    <location>
        <begin position="24"/>
        <end position="200"/>
    </location>
</feature>
<evidence type="ECO:0008006" key="5">
    <source>
        <dbReference type="Google" id="ProtNLM"/>
    </source>
</evidence>
<dbReference type="Proteomes" id="UP001501442">
    <property type="component" value="Unassembled WGS sequence"/>
</dbReference>
<feature type="region of interest" description="Disordered" evidence="1">
    <location>
        <begin position="29"/>
        <end position="74"/>
    </location>
</feature>
<evidence type="ECO:0000313" key="3">
    <source>
        <dbReference type="EMBL" id="GAA4631418.1"/>
    </source>
</evidence>
<sequence>MRFRLCVGTLTLVGLLTACGGRAAGGFHPSGQVQADSPTTSSSPGSAPQSDGTAGTAGPAGSPAAGGGPLPRTPQSALTAYREYQLMYEQAYEANDTSRLDAVAMDPLLSIIDKDVAKVRRQGVFWRFHNVLNPRVQGSSSDDSIVVILDCVRTLGSYRFSAKTGKRLAAWHDGSHLYQAIMRYTDGTYKISDATEGRKC</sequence>
<evidence type="ECO:0000313" key="4">
    <source>
        <dbReference type="Proteomes" id="UP001501442"/>
    </source>
</evidence>
<gene>
    <name evidence="3" type="ORF">GCM10023196_060800</name>
</gene>
<accession>A0ABP8UIM0</accession>
<keyword evidence="2" id="KW-0732">Signal</keyword>
<dbReference type="EMBL" id="BAABHK010000009">
    <property type="protein sequence ID" value="GAA4631418.1"/>
    <property type="molecule type" value="Genomic_DNA"/>
</dbReference>
<comment type="caution">
    <text evidence="3">The sequence shown here is derived from an EMBL/GenBank/DDBJ whole genome shotgun (WGS) entry which is preliminary data.</text>
</comment>
<evidence type="ECO:0000256" key="1">
    <source>
        <dbReference type="SAM" id="MobiDB-lite"/>
    </source>
</evidence>
<proteinExistence type="predicted"/>
<keyword evidence="4" id="KW-1185">Reference proteome</keyword>